<name>A0A410DWQ0_9CLOT</name>
<keyword evidence="1" id="KW-1133">Transmembrane helix</keyword>
<dbReference type="RefSeq" id="WP_128214184.1">
    <property type="nucleotide sequence ID" value="NZ_CP025746.1"/>
</dbReference>
<dbReference type="KEGG" id="cmah:C1I91_18415"/>
<dbReference type="Proteomes" id="UP000286268">
    <property type="component" value="Chromosome"/>
</dbReference>
<accession>A0A410DWQ0</accession>
<feature type="transmembrane region" description="Helical" evidence="1">
    <location>
        <begin position="12"/>
        <end position="32"/>
    </location>
</feature>
<feature type="transmembrane region" description="Helical" evidence="1">
    <location>
        <begin position="99"/>
        <end position="119"/>
    </location>
</feature>
<evidence type="ECO:0000313" key="3">
    <source>
        <dbReference type="Proteomes" id="UP000286268"/>
    </source>
</evidence>
<evidence type="ECO:0000256" key="1">
    <source>
        <dbReference type="SAM" id="Phobius"/>
    </source>
</evidence>
<dbReference type="AlphaFoldDB" id="A0A410DWQ0"/>
<proteinExistence type="predicted"/>
<dbReference type="EMBL" id="CP025746">
    <property type="protein sequence ID" value="QAA33461.1"/>
    <property type="molecule type" value="Genomic_DNA"/>
</dbReference>
<evidence type="ECO:0000313" key="2">
    <source>
        <dbReference type="EMBL" id="QAA33461.1"/>
    </source>
</evidence>
<gene>
    <name evidence="2" type="ORF">C1I91_18415</name>
</gene>
<keyword evidence="3" id="KW-1185">Reference proteome</keyword>
<organism evidence="2 3">
    <name type="scientific">Clostridium manihotivorum</name>
    <dbReference type="NCBI Taxonomy" id="2320868"/>
    <lineage>
        <taxon>Bacteria</taxon>
        <taxon>Bacillati</taxon>
        <taxon>Bacillota</taxon>
        <taxon>Clostridia</taxon>
        <taxon>Eubacteriales</taxon>
        <taxon>Clostridiaceae</taxon>
        <taxon>Clostridium</taxon>
    </lineage>
</organism>
<feature type="transmembrane region" description="Helical" evidence="1">
    <location>
        <begin position="70"/>
        <end position="87"/>
    </location>
</feature>
<sequence>MRDIIRKYLNYFSAIILFLFSIAIFYFYTIMVDDPVINITYGEFVFFIFLNLVYLGLELILNYMNEAKSTFLQLNALGVALMALLWIRELVDIIEFNRFHIYATTDVLIAIVVAFAILLRYSIRYKKFKIS</sequence>
<keyword evidence="1" id="KW-0472">Membrane</keyword>
<keyword evidence="1" id="KW-0812">Transmembrane</keyword>
<protein>
    <submittedName>
        <fullName evidence="2">Uncharacterized protein</fullName>
    </submittedName>
</protein>
<feature type="transmembrane region" description="Helical" evidence="1">
    <location>
        <begin position="44"/>
        <end position="63"/>
    </location>
</feature>
<reference evidence="2 3" key="1">
    <citation type="submission" date="2018-01" db="EMBL/GenBank/DDBJ databases">
        <title>Genome Sequencing and Assembly of Anaerobacter polyendosporus strain CT4.</title>
        <authorList>
            <person name="Tachaapaikoon C."/>
            <person name="Sutheeworapong S."/>
            <person name="Jenjaroenpun P."/>
            <person name="Wongsurawat T."/>
            <person name="Nookeaw I."/>
            <person name="Cheawchanlertfa P."/>
            <person name="Kosugi A."/>
            <person name="Cheevadhanarak S."/>
            <person name="Ratanakhanokchai K."/>
        </authorList>
    </citation>
    <scope>NUCLEOTIDE SEQUENCE [LARGE SCALE GENOMIC DNA]</scope>
    <source>
        <strain evidence="2 3">CT4</strain>
    </source>
</reference>